<dbReference type="EMBL" id="JARKIF010000040">
    <property type="protein sequence ID" value="KAJ7609469.1"/>
    <property type="molecule type" value="Genomic_DNA"/>
</dbReference>
<evidence type="ECO:0000313" key="2">
    <source>
        <dbReference type="EMBL" id="KAJ7609469.1"/>
    </source>
</evidence>
<feature type="region of interest" description="Disordered" evidence="1">
    <location>
        <begin position="30"/>
        <end position="289"/>
    </location>
</feature>
<feature type="compositionally biased region" description="Pro residues" evidence="1">
    <location>
        <begin position="182"/>
        <end position="192"/>
    </location>
</feature>
<keyword evidence="3" id="KW-1185">Reference proteome</keyword>
<evidence type="ECO:0008006" key="4">
    <source>
        <dbReference type="Google" id="ProtNLM"/>
    </source>
</evidence>
<feature type="compositionally biased region" description="Low complexity" evidence="1">
    <location>
        <begin position="32"/>
        <end position="45"/>
    </location>
</feature>
<evidence type="ECO:0000256" key="1">
    <source>
        <dbReference type="SAM" id="MobiDB-lite"/>
    </source>
</evidence>
<evidence type="ECO:0000313" key="3">
    <source>
        <dbReference type="Proteomes" id="UP001221142"/>
    </source>
</evidence>
<name>A0AAD7B430_9AGAR</name>
<comment type="caution">
    <text evidence="2">The sequence shown here is derived from an EMBL/GenBank/DDBJ whole genome shotgun (WGS) entry which is preliminary data.</text>
</comment>
<organism evidence="2 3">
    <name type="scientific">Roridomyces roridus</name>
    <dbReference type="NCBI Taxonomy" id="1738132"/>
    <lineage>
        <taxon>Eukaryota</taxon>
        <taxon>Fungi</taxon>
        <taxon>Dikarya</taxon>
        <taxon>Basidiomycota</taxon>
        <taxon>Agaricomycotina</taxon>
        <taxon>Agaricomycetes</taxon>
        <taxon>Agaricomycetidae</taxon>
        <taxon>Agaricales</taxon>
        <taxon>Marasmiineae</taxon>
        <taxon>Mycenaceae</taxon>
        <taxon>Roridomyces</taxon>
    </lineage>
</organism>
<gene>
    <name evidence="2" type="ORF">FB45DRAFT_1126817</name>
</gene>
<feature type="compositionally biased region" description="Low complexity" evidence="1">
    <location>
        <begin position="232"/>
        <end position="257"/>
    </location>
</feature>
<reference evidence="2" key="1">
    <citation type="submission" date="2023-03" db="EMBL/GenBank/DDBJ databases">
        <title>Massive genome expansion in bonnet fungi (Mycena s.s.) driven by repeated elements and novel gene families across ecological guilds.</title>
        <authorList>
            <consortium name="Lawrence Berkeley National Laboratory"/>
            <person name="Harder C.B."/>
            <person name="Miyauchi S."/>
            <person name="Viragh M."/>
            <person name="Kuo A."/>
            <person name="Thoen E."/>
            <person name="Andreopoulos B."/>
            <person name="Lu D."/>
            <person name="Skrede I."/>
            <person name="Drula E."/>
            <person name="Henrissat B."/>
            <person name="Morin E."/>
            <person name="Kohler A."/>
            <person name="Barry K."/>
            <person name="LaButti K."/>
            <person name="Morin E."/>
            <person name="Salamov A."/>
            <person name="Lipzen A."/>
            <person name="Mereny Z."/>
            <person name="Hegedus B."/>
            <person name="Baldrian P."/>
            <person name="Stursova M."/>
            <person name="Weitz H."/>
            <person name="Taylor A."/>
            <person name="Grigoriev I.V."/>
            <person name="Nagy L.G."/>
            <person name="Martin F."/>
            <person name="Kauserud H."/>
        </authorList>
    </citation>
    <scope>NUCLEOTIDE SEQUENCE</scope>
    <source>
        <strain evidence="2">9284</strain>
    </source>
</reference>
<proteinExistence type="predicted"/>
<protein>
    <recommendedName>
        <fullName evidence="4">Zn(2)-C6 fungal-type domain-containing protein</fullName>
    </recommendedName>
</protein>
<dbReference type="Proteomes" id="UP001221142">
    <property type="component" value="Unassembled WGS sequence"/>
</dbReference>
<accession>A0AAD7B430</accession>
<feature type="compositionally biased region" description="Pro residues" evidence="1">
    <location>
        <begin position="115"/>
        <end position="128"/>
    </location>
</feature>
<feature type="compositionally biased region" description="Pro residues" evidence="1">
    <location>
        <begin position="209"/>
        <end position="231"/>
    </location>
</feature>
<sequence>MSTNNTKSSVPPKHRPKHWPCAQCIQADRAASCGSGSNGGTCSNCEGGGLECTPPARPPRIRAEHRDQASGTSDIAIGDRYRDQASATSDIGDDAASRPSPQRPHRSRPHRERLPPPPDMQYGPPAPRHPSQAPPLAHAYPSWTPPGPPPALQMFRQGPNPGMPPHHPSRLDSPGAWQGTQQPPPRRSPPSAPSYQMPHPPLAGHSVPQGPPPQQPLPPAHWMPLPPPPGPALRMRPYIHPQMPRAPRAPQAPRAPRGVPHPPGTILFFDPSGTNNQDMFGNQAPPPPP</sequence>
<dbReference type="AlphaFoldDB" id="A0AAD7B430"/>